<evidence type="ECO:0000313" key="7">
    <source>
        <dbReference type="Proteomes" id="UP000192223"/>
    </source>
</evidence>
<dbReference type="GO" id="GO:0016020">
    <property type="term" value="C:membrane"/>
    <property type="evidence" value="ECO:0007669"/>
    <property type="project" value="TreeGrafter"/>
</dbReference>
<comment type="similarity">
    <text evidence="4 5">Belongs to the cytochrome b5 family.</text>
</comment>
<dbReference type="InterPro" id="IPR050668">
    <property type="entry name" value="Cytochrome_b5"/>
</dbReference>
<dbReference type="SMART" id="SM01117">
    <property type="entry name" value="Cyt-b5"/>
    <property type="match status" value="1"/>
</dbReference>
<accession>A0A1W4WYH6</accession>
<dbReference type="GO" id="GO:0046872">
    <property type="term" value="F:metal ion binding"/>
    <property type="evidence" value="ECO:0007669"/>
    <property type="project" value="UniProtKB-UniRule"/>
</dbReference>
<sequence length="126" mass="13955">MSSVLASSMPIIEQPASLRYSSIPLSTAVPGERIITLEEVAYHDTWDSCWMVIYDRVYDVTDFLDEHPGGDVLLEYAGRDATCAFRGSGHSALALKQLQSFLIGELPAEQRIFRKSGGYKISNLPD</sequence>
<dbReference type="KEGG" id="apln:108736983"/>
<evidence type="ECO:0000256" key="3">
    <source>
        <dbReference type="ARBA" id="ARBA00023004"/>
    </source>
</evidence>
<dbReference type="Gene3D" id="3.10.120.10">
    <property type="entry name" value="Cytochrome b5-like heme/steroid binding domain"/>
    <property type="match status" value="1"/>
</dbReference>
<keyword evidence="1 5" id="KW-0349">Heme</keyword>
<keyword evidence="7" id="KW-1185">Reference proteome</keyword>
<dbReference type="InterPro" id="IPR018506">
    <property type="entry name" value="Cyt_B5_heme-BS"/>
</dbReference>
<dbReference type="Proteomes" id="UP000192223">
    <property type="component" value="Unplaced"/>
</dbReference>
<dbReference type="AlphaFoldDB" id="A0A1W4WYH6"/>
<keyword evidence="2 5" id="KW-0479">Metal-binding</keyword>
<protein>
    <submittedName>
        <fullName evidence="8">Cytochrome B5-like protein</fullName>
    </submittedName>
</protein>
<proteinExistence type="inferred from homology"/>
<dbReference type="InterPro" id="IPR001199">
    <property type="entry name" value="Cyt_B5-like_heme/steroid-bd"/>
</dbReference>
<organism evidence="7 8">
    <name type="scientific">Agrilus planipennis</name>
    <name type="common">Emerald ash borer</name>
    <name type="synonym">Agrilus marcopoli</name>
    <dbReference type="NCBI Taxonomy" id="224129"/>
    <lineage>
        <taxon>Eukaryota</taxon>
        <taxon>Metazoa</taxon>
        <taxon>Ecdysozoa</taxon>
        <taxon>Arthropoda</taxon>
        <taxon>Hexapoda</taxon>
        <taxon>Insecta</taxon>
        <taxon>Pterygota</taxon>
        <taxon>Neoptera</taxon>
        <taxon>Endopterygota</taxon>
        <taxon>Coleoptera</taxon>
        <taxon>Polyphaga</taxon>
        <taxon>Elateriformia</taxon>
        <taxon>Buprestoidea</taxon>
        <taxon>Buprestidae</taxon>
        <taxon>Agrilinae</taxon>
        <taxon>Agrilus</taxon>
    </lineage>
</organism>
<evidence type="ECO:0000259" key="6">
    <source>
        <dbReference type="PROSITE" id="PS50255"/>
    </source>
</evidence>
<dbReference type="InParanoid" id="A0A1W4WYH6"/>
<dbReference type="PROSITE" id="PS50255">
    <property type="entry name" value="CYTOCHROME_B5_2"/>
    <property type="match status" value="1"/>
</dbReference>
<evidence type="ECO:0000256" key="5">
    <source>
        <dbReference type="RuleBase" id="RU362121"/>
    </source>
</evidence>
<dbReference type="OrthoDB" id="260519at2759"/>
<evidence type="ECO:0000313" key="8">
    <source>
        <dbReference type="RefSeq" id="XP_018325120.1"/>
    </source>
</evidence>
<dbReference type="Pfam" id="PF00173">
    <property type="entry name" value="Cyt-b5"/>
    <property type="match status" value="1"/>
</dbReference>
<dbReference type="PRINTS" id="PR00363">
    <property type="entry name" value="CYTOCHROMEB5"/>
</dbReference>
<name>A0A1W4WYH6_AGRPL</name>
<reference evidence="8" key="1">
    <citation type="submission" date="2025-08" db="UniProtKB">
        <authorList>
            <consortium name="RefSeq"/>
        </authorList>
    </citation>
    <scope>IDENTIFICATION</scope>
    <source>
        <tissue evidence="8">Entire body</tissue>
    </source>
</reference>
<dbReference type="RefSeq" id="XP_018325120.1">
    <property type="nucleotide sequence ID" value="XM_018469618.2"/>
</dbReference>
<dbReference type="PANTHER" id="PTHR19359">
    <property type="entry name" value="CYTOCHROME B5"/>
    <property type="match status" value="1"/>
</dbReference>
<keyword evidence="3 5" id="KW-0408">Iron</keyword>
<dbReference type="STRING" id="224129.A0A1W4WYH6"/>
<evidence type="ECO:0000256" key="1">
    <source>
        <dbReference type="ARBA" id="ARBA00022617"/>
    </source>
</evidence>
<dbReference type="SUPFAM" id="SSF55856">
    <property type="entry name" value="Cytochrome b5-like heme/steroid binding domain"/>
    <property type="match status" value="1"/>
</dbReference>
<dbReference type="InterPro" id="IPR036400">
    <property type="entry name" value="Cyt_B5-like_heme/steroid_sf"/>
</dbReference>
<dbReference type="GO" id="GO:0020037">
    <property type="term" value="F:heme binding"/>
    <property type="evidence" value="ECO:0007669"/>
    <property type="project" value="UniProtKB-UniRule"/>
</dbReference>
<feature type="domain" description="Cytochrome b5 heme-binding" evidence="6">
    <location>
        <begin position="32"/>
        <end position="107"/>
    </location>
</feature>
<dbReference type="GeneID" id="108736983"/>
<dbReference type="PROSITE" id="PS00191">
    <property type="entry name" value="CYTOCHROME_B5_1"/>
    <property type="match status" value="1"/>
</dbReference>
<gene>
    <name evidence="8" type="primary">LOC108736983</name>
</gene>
<evidence type="ECO:0000256" key="2">
    <source>
        <dbReference type="ARBA" id="ARBA00022723"/>
    </source>
</evidence>
<evidence type="ECO:0000256" key="4">
    <source>
        <dbReference type="ARBA" id="ARBA00038168"/>
    </source>
</evidence>
<dbReference type="PANTHER" id="PTHR19359:SF41">
    <property type="entry name" value="GEO08203P1"/>
    <property type="match status" value="1"/>
</dbReference>